<evidence type="ECO:0000313" key="20">
    <source>
        <dbReference type="Proteomes" id="UP000812440"/>
    </source>
</evidence>
<dbReference type="PROSITE" id="PS00391">
    <property type="entry name" value="ATPASE_NA_K_BETA_2"/>
    <property type="match status" value="1"/>
</dbReference>
<dbReference type="EMBL" id="JAACNH010000002">
    <property type="protein sequence ID" value="KAG8452139.1"/>
    <property type="molecule type" value="Genomic_DNA"/>
</dbReference>
<comment type="subcellular location">
    <subcellularLocation>
        <location evidence="1">Apical cell membrane</location>
        <topology evidence="1">Single-pass type II membrane protein</topology>
    </subcellularLocation>
    <subcellularLocation>
        <location evidence="18">Membrane</location>
    </subcellularLocation>
</comment>
<evidence type="ECO:0000256" key="9">
    <source>
        <dbReference type="ARBA" id="ARBA00022958"/>
    </source>
</evidence>
<dbReference type="Pfam" id="PF00287">
    <property type="entry name" value="Na_K-ATPase"/>
    <property type="match status" value="1"/>
</dbReference>
<dbReference type="InterPro" id="IPR038702">
    <property type="entry name" value="Na/K_ATPase_sub_beta_sf"/>
</dbReference>
<keyword evidence="9" id="KW-0630">Potassium</keyword>
<evidence type="ECO:0000256" key="7">
    <source>
        <dbReference type="ARBA" id="ARBA00022781"/>
    </source>
</evidence>
<comment type="function">
    <text evidence="16">The beta subunit of the gastric H(+)/K(+) ATPase pump which transports H(+) ions in exchange for K(+) ions across the apical membrane of parietal cells. Plays a structural and regulatory role in the assembly and membrane targeting of a functionally active pump. Within a transport cycle, the transfer of a H(+) ion across the membrane is coupled to ATP hydrolysis and is associated with a transient phosphorylation of the alpha subunit that shifts the pump conformation from inward-facing (E1) to outward-facing state (E2). Interacts with the phosphorylation domain of the alpha subunit and functions as a ratchet, stabilizing the lumenal-open E2 conformation and preventing the reverse reaction of the transport cycle.</text>
</comment>
<name>A0A8T2K4C5_9PIPI</name>
<evidence type="ECO:0000256" key="4">
    <source>
        <dbReference type="ARBA" id="ARBA00022475"/>
    </source>
</evidence>
<dbReference type="GO" id="GO:0016324">
    <property type="term" value="C:apical plasma membrane"/>
    <property type="evidence" value="ECO:0007669"/>
    <property type="project" value="UniProtKB-SubCell"/>
</dbReference>
<dbReference type="PROSITE" id="PS00390">
    <property type="entry name" value="ATPASE_NA_K_BETA_1"/>
    <property type="match status" value="1"/>
</dbReference>
<evidence type="ECO:0000256" key="6">
    <source>
        <dbReference type="ARBA" id="ARBA00022692"/>
    </source>
</evidence>
<feature type="transmembrane region" description="Helical" evidence="18">
    <location>
        <begin position="37"/>
        <end position="60"/>
    </location>
</feature>
<evidence type="ECO:0000256" key="18">
    <source>
        <dbReference type="RuleBase" id="RU362099"/>
    </source>
</evidence>
<dbReference type="InterPro" id="IPR000402">
    <property type="entry name" value="Na/K_ATPase_sub_beta"/>
</dbReference>
<dbReference type="PANTHER" id="PTHR11523">
    <property type="entry name" value="SODIUM/POTASSIUM-DEPENDENT ATPASE BETA SUBUNIT"/>
    <property type="match status" value="1"/>
</dbReference>
<keyword evidence="3 18" id="KW-0813">Transport</keyword>
<keyword evidence="4" id="KW-1003">Cell membrane</keyword>
<keyword evidence="8" id="KW-0130">Cell adhesion</keyword>
<evidence type="ECO:0000256" key="10">
    <source>
        <dbReference type="ARBA" id="ARBA00022968"/>
    </source>
</evidence>
<evidence type="ECO:0000256" key="17">
    <source>
        <dbReference type="ARBA" id="ARBA00047115"/>
    </source>
</evidence>
<sequence>MATFNEKKTCSQRMENFGRFVWNPDTGEVLGRTFVKWVYISLYYAAFYVIMIGIFALSIYSLMKTLSPYEPDYQDQIQSPGVTMRPNPYVDESIQLFYNMFDNTTYSPIVNSLCDFLSVYDAANQTKMMNKDCTNQTNIASILYSSANLKHACQFTREMLGNCSGEHDPTYGYKYGKPCLFIKMNRKIKFTPGNNTTPLVQCTSKSQNLGKVEYYPGNDTYGTIGIQYFPYHGKKMQPNYTNPIVAVKLLNPKLDVEIEVVCKVLGPGIVTDNPHDPYEGKVTFKLKIENKNPLSIKN</sequence>
<dbReference type="NCBIfam" id="TIGR01107">
    <property type="entry name" value="Na_K_ATPase_bet"/>
    <property type="match status" value="1"/>
</dbReference>
<dbReference type="GO" id="GO:0006883">
    <property type="term" value="P:intracellular sodium ion homeostasis"/>
    <property type="evidence" value="ECO:0007669"/>
    <property type="project" value="TreeGrafter"/>
</dbReference>
<dbReference type="FunFam" id="1.20.5.170:FF:000061">
    <property type="entry name" value="Sodium/potassium-transporting ATPase subunit beta"/>
    <property type="match status" value="1"/>
</dbReference>
<dbReference type="PANTHER" id="PTHR11523:SF11">
    <property type="entry name" value="POTASSIUM-TRANSPORTING ATPASE SUBUNIT BETA"/>
    <property type="match status" value="1"/>
</dbReference>
<reference evidence="19" key="1">
    <citation type="thesis" date="2020" institute="ProQuest LLC" country="789 East Eisenhower Parkway, Ann Arbor, MI, USA">
        <title>Comparative Genomics and Chromosome Evolution.</title>
        <authorList>
            <person name="Mudd A.B."/>
        </authorList>
    </citation>
    <scope>NUCLEOTIDE SEQUENCE</scope>
    <source>
        <strain evidence="19">Female2</strain>
        <tissue evidence="19">Blood</tissue>
    </source>
</reference>
<evidence type="ECO:0000256" key="12">
    <source>
        <dbReference type="ARBA" id="ARBA00023065"/>
    </source>
</evidence>
<evidence type="ECO:0000256" key="1">
    <source>
        <dbReference type="ARBA" id="ARBA00004655"/>
    </source>
</evidence>
<evidence type="ECO:0000313" key="19">
    <source>
        <dbReference type="EMBL" id="KAG8452139.1"/>
    </source>
</evidence>
<keyword evidence="7" id="KW-0375">Hydrogen ion transport</keyword>
<keyword evidence="14" id="KW-1015">Disulfide bond</keyword>
<organism evidence="19 20">
    <name type="scientific">Hymenochirus boettgeri</name>
    <name type="common">Congo dwarf clawed frog</name>
    <dbReference type="NCBI Taxonomy" id="247094"/>
    <lineage>
        <taxon>Eukaryota</taxon>
        <taxon>Metazoa</taxon>
        <taxon>Chordata</taxon>
        <taxon>Craniata</taxon>
        <taxon>Vertebrata</taxon>
        <taxon>Euteleostomi</taxon>
        <taxon>Amphibia</taxon>
        <taxon>Batrachia</taxon>
        <taxon>Anura</taxon>
        <taxon>Pipoidea</taxon>
        <taxon>Pipidae</taxon>
        <taxon>Pipinae</taxon>
        <taxon>Hymenochirus</taxon>
    </lineage>
</organism>
<comment type="similarity">
    <text evidence="2 18">Belongs to the X(+)/potassium ATPases subunit beta family.</text>
</comment>
<keyword evidence="20" id="KW-1185">Reference proteome</keyword>
<dbReference type="OrthoDB" id="5912413at2759"/>
<dbReference type="AlphaFoldDB" id="A0A8T2K4C5"/>
<accession>A0A8T2K4C5</accession>
<comment type="subunit">
    <text evidence="17">The ATPase pump is composed of two subunits: alpha (catalytic) and beta (regulatory). Interacts with alpha subunit ATP12A; this interaction is required for the formation of a functionally active pump and targeting at the plasma membrane. Interacts (via N-terminus) with alpha subunit ATP4A (via the P-domain).</text>
</comment>
<keyword evidence="15" id="KW-0325">Glycoprotein</keyword>
<gene>
    <name evidence="19" type="ORF">GDO86_004072</name>
</gene>
<dbReference type="GO" id="GO:1990573">
    <property type="term" value="P:potassium ion import across plasma membrane"/>
    <property type="evidence" value="ECO:0007669"/>
    <property type="project" value="TreeGrafter"/>
</dbReference>
<evidence type="ECO:0000256" key="16">
    <source>
        <dbReference type="ARBA" id="ARBA00046158"/>
    </source>
</evidence>
<evidence type="ECO:0000256" key="13">
    <source>
        <dbReference type="ARBA" id="ARBA00023136"/>
    </source>
</evidence>
<dbReference type="GO" id="GO:0007155">
    <property type="term" value="P:cell adhesion"/>
    <property type="evidence" value="ECO:0007669"/>
    <property type="project" value="UniProtKB-KW"/>
</dbReference>
<evidence type="ECO:0000256" key="2">
    <source>
        <dbReference type="ARBA" id="ARBA00005876"/>
    </source>
</evidence>
<dbReference type="GO" id="GO:0005890">
    <property type="term" value="C:sodium:potassium-exchanging ATPase complex"/>
    <property type="evidence" value="ECO:0007669"/>
    <property type="project" value="InterPro"/>
</dbReference>
<dbReference type="GO" id="GO:1902600">
    <property type="term" value="P:proton transmembrane transport"/>
    <property type="evidence" value="ECO:0007669"/>
    <property type="project" value="UniProtKB-KW"/>
</dbReference>
<evidence type="ECO:0000256" key="14">
    <source>
        <dbReference type="ARBA" id="ARBA00023157"/>
    </source>
</evidence>
<evidence type="ECO:0000256" key="8">
    <source>
        <dbReference type="ARBA" id="ARBA00022889"/>
    </source>
</evidence>
<comment type="function">
    <text evidence="18">This is the non-catalytic component of the active enzyme, which catalyzes the hydrolysis of ATP coupled with the exchange of Na(+) and K(+) ions across the plasma membrane.</text>
</comment>
<dbReference type="GO" id="GO:0030007">
    <property type="term" value="P:intracellular potassium ion homeostasis"/>
    <property type="evidence" value="ECO:0007669"/>
    <property type="project" value="TreeGrafter"/>
</dbReference>
<keyword evidence="5" id="KW-0633">Potassium transport</keyword>
<keyword evidence="13 18" id="KW-0472">Membrane</keyword>
<keyword evidence="10" id="KW-0735">Signal-anchor</keyword>
<evidence type="ECO:0000256" key="11">
    <source>
        <dbReference type="ARBA" id="ARBA00022989"/>
    </source>
</evidence>
<keyword evidence="6 18" id="KW-0812">Transmembrane</keyword>
<keyword evidence="12 18" id="KW-0406">Ion transport</keyword>
<proteinExistence type="inferred from homology"/>
<keyword evidence="11 18" id="KW-1133">Transmembrane helix</keyword>
<dbReference type="GO" id="GO:0001671">
    <property type="term" value="F:ATPase activator activity"/>
    <property type="evidence" value="ECO:0007669"/>
    <property type="project" value="TreeGrafter"/>
</dbReference>
<dbReference type="Proteomes" id="UP000812440">
    <property type="component" value="Chromosome 2"/>
</dbReference>
<protein>
    <recommendedName>
        <fullName evidence="18">Sodium/potassium-transporting ATPase subunit beta</fullName>
    </recommendedName>
</protein>
<dbReference type="Gene3D" id="2.60.40.1660">
    <property type="entry name" value="Na, k-atpase alpha subunit"/>
    <property type="match status" value="1"/>
</dbReference>
<evidence type="ECO:0000256" key="3">
    <source>
        <dbReference type="ARBA" id="ARBA00022448"/>
    </source>
</evidence>
<evidence type="ECO:0000256" key="15">
    <source>
        <dbReference type="ARBA" id="ARBA00023180"/>
    </source>
</evidence>
<evidence type="ECO:0000256" key="5">
    <source>
        <dbReference type="ARBA" id="ARBA00022538"/>
    </source>
</evidence>
<dbReference type="GO" id="GO:0036376">
    <property type="term" value="P:sodium ion export across plasma membrane"/>
    <property type="evidence" value="ECO:0007669"/>
    <property type="project" value="TreeGrafter"/>
</dbReference>
<comment type="caution">
    <text evidence="19">The sequence shown here is derived from an EMBL/GenBank/DDBJ whole genome shotgun (WGS) entry which is preliminary data.</text>
</comment>